<dbReference type="AlphaFoldDB" id="A0A6A4Q214"/>
<evidence type="ECO:0000256" key="1">
    <source>
        <dbReference type="SAM" id="SignalP"/>
    </source>
</evidence>
<comment type="caution">
    <text evidence="2">The sequence shown here is derived from an EMBL/GenBank/DDBJ whole genome shotgun (WGS) entry which is preliminary data.</text>
</comment>
<evidence type="ECO:0000313" key="2">
    <source>
        <dbReference type="EMBL" id="KAE9608135.1"/>
    </source>
</evidence>
<dbReference type="EMBL" id="WOCE01000008">
    <property type="protein sequence ID" value="KAE9608135.1"/>
    <property type="molecule type" value="Genomic_DNA"/>
</dbReference>
<keyword evidence="1" id="KW-0732">Signal</keyword>
<accession>A0A6A4Q214</accession>
<name>A0A6A4Q214_LUPAL</name>
<gene>
    <name evidence="2" type="ORF">Lalb_Chr08g0232281</name>
</gene>
<feature type="signal peptide" evidence="1">
    <location>
        <begin position="1"/>
        <end position="27"/>
    </location>
</feature>
<reference evidence="3" key="1">
    <citation type="journal article" date="2020" name="Nat. Commun.">
        <title>Genome sequence of the cluster root forming white lupin.</title>
        <authorList>
            <person name="Hufnagel B."/>
            <person name="Marques A."/>
            <person name="Soriano A."/>
            <person name="Marques L."/>
            <person name="Divol F."/>
            <person name="Doumas P."/>
            <person name="Sallet E."/>
            <person name="Mancinotti D."/>
            <person name="Carrere S."/>
            <person name="Marande W."/>
            <person name="Arribat S."/>
            <person name="Keller J."/>
            <person name="Huneau C."/>
            <person name="Blein T."/>
            <person name="Aime D."/>
            <person name="Laguerre M."/>
            <person name="Taylor J."/>
            <person name="Schubert V."/>
            <person name="Nelson M."/>
            <person name="Geu-Flores F."/>
            <person name="Crespi M."/>
            <person name="Gallardo-Guerrero K."/>
            <person name="Delaux P.-M."/>
            <person name="Salse J."/>
            <person name="Berges H."/>
            <person name="Guyot R."/>
            <person name="Gouzy J."/>
            <person name="Peret B."/>
        </authorList>
    </citation>
    <scope>NUCLEOTIDE SEQUENCE [LARGE SCALE GENOMIC DNA]</scope>
    <source>
        <strain evidence="3">cv. Amiga</strain>
    </source>
</reference>
<evidence type="ECO:0008006" key="4">
    <source>
        <dbReference type="Google" id="ProtNLM"/>
    </source>
</evidence>
<feature type="chain" id="PRO_5025359054" description="Knottin, scorpion toxin" evidence="1">
    <location>
        <begin position="28"/>
        <end position="73"/>
    </location>
</feature>
<proteinExistence type="predicted"/>
<sequence>MACHNYKTCLLLILSLLLILGAGPSKGFTKEFIPIELCTNTPDCDRDCRPNFPKGGFCMPVPEDPRLYCFCLK</sequence>
<evidence type="ECO:0000313" key="3">
    <source>
        <dbReference type="Proteomes" id="UP000447434"/>
    </source>
</evidence>
<dbReference type="Proteomes" id="UP000447434">
    <property type="component" value="Chromosome 8"/>
</dbReference>
<organism evidence="2 3">
    <name type="scientific">Lupinus albus</name>
    <name type="common">White lupine</name>
    <name type="synonym">Lupinus termis</name>
    <dbReference type="NCBI Taxonomy" id="3870"/>
    <lineage>
        <taxon>Eukaryota</taxon>
        <taxon>Viridiplantae</taxon>
        <taxon>Streptophyta</taxon>
        <taxon>Embryophyta</taxon>
        <taxon>Tracheophyta</taxon>
        <taxon>Spermatophyta</taxon>
        <taxon>Magnoliopsida</taxon>
        <taxon>eudicotyledons</taxon>
        <taxon>Gunneridae</taxon>
        <taxon>Pentapetalae</taxon>
        <taxon>rosids</taxon>
        <taxon>fabids</taxon>
        <taxon>Fabales</taxon>
        <taxon>Fabaceae</taxon>
        <taxon>Papilionoideae</taxon>
        <taxon>50 kb inversion clade</taxon>
        <taxon>genistoids sensu lato</taxon>
        <taxon>core genistoids</taxon>
        <taxon>Genisteae</taxon>
        <taxon>Lupinus</taxon>
    </lineage>
</organism>
<keyword evidence="3" id="KW-1185">Reference proteome</keyword>
<protein>
    <recommendedName>
        <fullName evidence="4">Knottin, scorpion toxin</fullName>
    </recommendedName>
</protein>